<organism evidence="2 3">
    <name type="scientific">Gonapodya prolifera (strain JEL478)</name>
    <name type="common">Monoblepharis prolifera</name>
    <dbReference type="NCBI Taxonomy" id="1344416"/>
    <lineage>
        <taxon>Eukaryota</taxon>
        <taxon>Fungi</taxon>
        <taxon>Fungi incertae sedis</taxon>
        <taxon>Chytridiomycota</taxon>
        <taxon>Chytridiomycota incertae sedis</taxon>
        <taxon>Monoblepharidomycetes</taxon>
        <taxon>Monoblepharidales</taxon>
        <taxon>Gonapodyaceae</taxon>
        <taxon>Gonapodya</taxon>
    </lineage>
</organism>
<sequence length="222" mass="23762">MTNPKKTAGGTNDCLANTSFNLTSSSCCCKPRCQAMHPRVIRWELKSGAELATRFHTFVLDQDLGKNIQAGAEPSDMESGLGKNAAEALVGERQSGSLDKKVSVGDLIGKYNEPEGGVVPKTADDAVAAARAAQAGDESKKPRILHKENPEFNDDWGVESGGDPSYGGRSSNATESPGNRMRDIEETENHKRAEGKGPAKAMEQASKQSLEGDKTKKEWGKL</sequence>
<evidence type="ECO:0000313" key="3">
    <source>
        <dbReference type="Proteomes" id="UP000070544"/>
    </source>
</evidence>
<feature type="compositionally biased region" description="Polar residues" evidence="1">
    <location>
        <begin position="168"/>
        <end position="177"/>
    </location>
</feature>
<dbReference type="Proteomes" id="UP000070544">
    <property type="component" value="Unassembled WGS sequence"/>
</dbReference>
<dbReference type="EMBL" id="KQ965857">
    <property type="protein sequence ID" value="KXS09637.1"/>
    <property type="molecule type" value="Genomic_DNA"/>
</dbReference>
<reference evidence="2 3" key="1">
    <citation type="journal article" date="2015" name="Genome Biol. Evol.">
        <title>Phylogenomic analyses indicate that early fungi evolved digesting cell walls of algal ancestors of land plants.</title>
        <authorList>
            <person name="Chang Y."/>
            <person name="Wang S."/>
            <person name="Sekimoto S."/>
            <person name="Aerts A.L."/>
            <person name="Choi C."/>
            <person name="Clum A."/>
            <person name="LaButti K.M."/>
            <person name="Lindquist E.A."/>
            <person name="Yee Ngan C."/>
            <person name="Ohm R.A."/>
            <person name="Salamov A.A."/>
            <person name="Grigoriev I.V."/>
            <person name="Spatafora J.W."/>
            <person name="Berbee M.L."/>
        </authorList>
    </citation>
    <scope>NUCLEOTIDE SEQUENCE [LARGE SCALE GENOMIC DNA]</scope>
    <source>
        <strain evidence="2 3">JEL478</strain>
    </source>
</reference>
<dbReference type="PROSITE" id="PS51257">
    <property type="entry name" value="PROKAR_LIPOPROTEIN"/>
    <property type="match status" value="1"/>
</dbReference>
<dbReference type="AlphaFoldDB" id="A0A138ZYQ3"/>
<accession>A0A138ZYQ3</accession>
<keyword evidence="3" id="KW-1185">Reference proteome</keyword>
<feature type="region of interest" description="Disordered" evidence="1">
    <location>
        <begin position="128"/>
        <end position="222"/>
    </location>
</feature>
<gene>
    <name evidence="2" type="ORF">M427DRAFT_219370</name>
</gene>
<name>A0A138ZYQ3_GONPJ</name>
<feature type="compositionally biased region" description="Basic and acidic residues" evidence="1">
    <location>
        <begin position="210"/>
        <end position="222"/>
    </location>
</feature>
<evidence type="ECO:0000313" key="2">
    <source>
        <dbReference type="EMBL" id="KXS09637.1"/>
    </source>
</evidence>
<feature type="compositionally biased region" description="Basic and acidic residues" evidence="1">
    <location>
        <begin position="137"/>
        <end position="150"/>
    </location>
</feature>
<evidence type="ECO:0000256" key="1">
    <source>
        <dbReference type="SAM" id="MobiDB-lite"/>
    </source>
</evidence>
<protein>
    <submittedName>
        <fullName evidence="2">Uncharacterized protein</fullName>
    </submittedName>
</protein>
<feature type="compositionally biased region" description="Basic and acidic residues" evidence="1">
    <location>
        <begin position="180"/>
        <end position="197"/>
    </location>
</feature>
<proteinExistence type="predicted"/>